<reference evidence="2 3" key="1">
    <citation type="journal article" date="2012" name="Science">
        <title>The Paleozoic origin of enzymatic lignin decomposition reconstructed from 31 fungal genomes.</title>
        <authorList>
            <person name="Floudas D."/>
            <person name="Binder M."/>
            <person name="Riley R."/>
            <person name="Barry K."/>
            <person name="Blanchette R.A."/>
            <person name="Henrissat B."/>
            <person name="Martinez A.T."/>
            <person name="Otillar R."/>
            <person name="Spatafora J.W."/>
            <person name="Yadav J.S."/>
            <person name="Aerts A."/>
            <person name="Benoit I."/>
            <person name="Boyd A."/>
            <person name="Carlson A."/>
            <person name="Copeland A."/>
            <person name="Coutinho P.M."/>
            <person name="de Vries R.P."/>
            <person name="Ferreira P."/>
            <person name="Findley K."/>
            <person name="Foster B."/>
            <person name="Gaskell J."/>
            <person name="Glotzer D."/>
            <person name="Gorecki P."/>
            <person name="Heitman J."/>
            <person name="Hesse C."/>
            <person name="Hori C."/>
            <person name="Igarashi K."/>
            <person name="Jurgens J.A."/>
            <person name="Kallen N."/>
            <person name="Kersten P."/>
            <person name="Kohler A."/>
            <person name="Kuees U."/>
            <person name="Kumar T.K.A."/>
            <person name="Kuo A."/>
            <person name="LaButti K."/>
            <person name="Larrondo L.F."/>
            <person name="Lindquist E."/>
            <person name="Ling A."/>
            <person name="Lombard V."/>
            <person name="Lucas S."/>
            <person name="Lundell T."/>
            <person name="Martin R."/>
            <person name="McLaughlin D.J."/>
            <person name="Morgenstern I."/>
            <person name="Morin E."/>
            <person name="Murat C."/>
            <person name="Nagy L.G."/>
            <person name="Nolan M."/>
            <person name="Ohm R.A."/>
            <person name="Patyshakuliyeva A."/>
            <person name="Rokas A."/>
            <person name="Ruiz-Duenas F.J."/>
            <person name="Sabat G."/>
            <person name="Salamov A."/>
            <person name="Samejima M."/>
            <person name="Schmutz J."/>
            <person name="Slot J.C."/>
            <person name="St John F."/>
            <person name="Stenlid J."/>
            <person name="Sun H."/>
            <person name="Sun S."/>
            <person name="Syed K."/>
            <person name="Tsang A."/>
            <person name="Wiebenga A."/>
            <person name="Young D."/>
            <person name="Pisabarro A."/>
            <person name="Eastwood D.C."/>
            <person name="Martin F."/>
            <person name="Cullen D."/>
            <person name="Grigoriev I.V."/>
            <person name="Hibbett D.S."/>
        </authorList>
    </citation>
    <scope>NUCLEOTIDE SEQUENCE [LARGE SCALE GENOMIC DNA]</scope>
    <source>
        <strain evidence="2 3">DJM-731 SS1</strain>
    </source>
</reference>
<dbReference type="GeneID" id="63687107"/>
<dbReference type="OrthoDB" id="3363721at2759"/>
<gene>
    <name evidence="2" type="ORF">DACRYDRAFT_20707</name>
</gene>
<dbReference type="RefSeq" id="XP_040630923.1">
    <property type="nucleotide sequence ID" value="XM_040772045.1"/>
</dbReference>
<name>M5G5P4_DACPD</name>
<feature type="compositionally biased region" description="Acidic residues" evidence="1">
    <location>
        <begin position="354"/>
        <end position="364"/>
    </location>
</feature>
<feature type="compositionally biased region" description="Basic and acidic residues" evidence="1">
    <location>
        <begin position="200"/>
        <end position="214"/>
    </location>
</feature>
<keyword evidence="3" id="KW-1185">Reference proteome</keyword>
<dbReference type="HOGENOM" id="CLU_743986_0_0_1"/>
<dbReference type="EMBL" id="JH795858">
    <property type="protein sequence ID" value="EJU04029.1"/>
    <property type="molecule type" value="Genomic_DNA"/>
</dbReference>
<dbReference type="AlphaFoldDB" id="M5G5P4"/>
<feature type="compositionally biased region" description="Acidic residues" evidence="1">
    <location>
        <begin position="300"/>
        <end position="310"/>
    </location>
</feature>
<feature type="compositionally biased region" description="Low complexity" evidence="1">
    <location>
        <begin position="311"/>
        <end position="335"/>
    </location>
</feature>
<evidence type="ECO:0000256" key="1">
    <source>
        <dbReference type="SAM" id="MobiDB-lite"/>
    </source>
</evidence>
<proteinExistence type="predicted"/>
<evidence type="ECO:0000313" key="2">
    <source>
        <dbReference type="EMBL" id="EJU04029.1"/>
    </source>
</evidence>
<feature type="compositionally biased region" description="Low complexity" evidence="1">
    <location>
        <begin position="217"/>
        <end position="226"/>
    </location>
</feature>
<dbReference type="Proteomes" id="UP000030653">
    <property type="component" value="Unassembled WGS sequence"/>
</dbReference>
<accession>M5G5P4</accession>
<feature type="region of interest" description="Disordered" evidence="1">
    <location>
        <begin position="200"/>
        <end position="372"/>
    </location>
</feature>
<sequence>MAAFDALTNLIQTIHDPPQTFVLQSHVSNHSWQVKLFLIASELKCFASAKHEEISRDRKLVAGDKEAAFNDWKTLAEFIRSKILGGDLHVAKWGTSKVEIIIDPGRQSSLTIPVTALDESDATGMVTDLIYLVANDARENRRCALIPPCHPLEDVETPSPSTLRIVKSIRDQPQIDNPSTDEVQQKELTKLKKAELAAKEDELAQEKARPKVENTRPVAVPPKAVAGASTAMPGHARRVIKRAQFSDEEEDEEPPKGKLPAPASKGIGKNPDVASDAAEKGKQRKHPPPHGTRIVKRAEFEDDNDEDEEAALAMQQKPSSSARAAAQAAPTSQTKTKPKSPPPPRKRVIRRADFEDDEDEDEDVPIVKKRRN</sequence>
<protein>
    <submittedName>
        <fullName evidence="2">Uncharacterized protein</fullName>
    </submittedName>
</protein>
<organism evidence="2 3">
    <name type="scientific">Dacryopinax primogenitus (strain DJM 731)</name>
    <name type="common">Brown rot fungus</name>
    <dbReference type="NCBI Taxonomy" id="1858805"/>
    <lineage>
        <taxon>Eukaryota</taxon>
        <taxon>Fungi</taxon>
        <taxon>Dikarya</taxon>
        <taxon>Basidiomycota</taxon>
        <taxon>Agaricomycotina</taxon>
        <taxon>Dacrymycetes</taxon>
        <taxon>Dacrymycetales</taxon>
        <taxon>Dacrymycetaceae</taxon>
        <taxon>Dacryopinax</taxon>
    </lineage>
</organism>
<evidence type="ECO:0000313" key="3">
    <source>
        <dbReference type="Proteomes" id="UP000030653"/>
    </source>
</evidence>